<dbReference type="SUPFAM" id="SSF101447">
    <property type="entry name" value="Formin homology 2 domain (FH2 domain)"/>
    <property type="match status" value="1"/>
</dbReference>
<gene>
    <name evidence="3" type="ORF">RFI_00669</name>
</gene>
<feature type="compositionally biased region" description="Pro residues" evidence="2">
    <location>
        <begin position="89"/>
        <end position="103"/>
    </location>
</feature>
<feature type="non-terminal residue" evidence="3">
    <location>
        <position position="1"/>
    </location>
</feature>
<feature type="compositionally biased region" description="Basic and acidic residues" evidence="2">
    <location>
        <begin position="110"/>
        <end position="153"/>
    </location>
</feature>
<keyword evidence="4" id="KW-1185">Reference proteome</keyword>
<comment type="caution">
    <text evidence="3">The sequence shown here is derived from an EMBL/GenBank/DDBJ whole genome shotgun (WGS) entry which is preliminary data.</text>
</comment>
<feature type="coiled-coil region" evidence="1">
    <location>
        <begin position="4"/>
        <end position="35"/>
    </location>
</feature>
<dbReference type="Proteomes" id="UP000023152">
    <property type="component" value="Unassembled WGS sequence"/>
</dbReference>
<dbReference type="AlphaFoldDB" id="X6PDY1"/>
<proteinExistence type="predicted"/>
<organism evidence="3 4">
    <name type="scientific">Reticulomyxa filosa</name>
    <dbReference type="NCBI Taxonomy" id="46433"/>
    <lineage>
        <taxon>Eukaryota</taxon>
        <taxon>Sar</taxon>
        <taxon>Rhizaria</taxon>
        <taxon>Retaria</taxon>
        <taxon>Foraminifera</taxon>
        <taxon>Monothalamids</taxon>
        <taxon>Reticulomyxidae</taxon>
        <taxon>Reticulomyxa</taxon>
    </lineage>
</organism>
<accession>X6PDY1</accession>
<reference evidence="3 4" key="1">
    <citation type="journal article" date="2013" name="Curr. Biol.">
        <title>The Genome of the Foraminiferan Reticulomyxa filosa.</title>
        <authorList>
            <person name="Glockner G."/>
            <person name="Hulsmann N."/>
            <person name="Schleicher M."/>
            <person name="Noegel A.A."/>
            <person name="Eichinger L."/>
            <person name="Gallinger C."/>
            <person name="Pawlowski J."/>
            <person name="Sierra R."/>
            <person name="Euteneuer U."/>
            <person name="Pillet L."/>
            <person name="Moustafa A."/>
            <person name="Platzer M."/>
            <person name="Groth M."/>
            <person name="Szafranski K."/>
            <person name="Schliwa M."/>
        </authorList>
    </citation>
    <scope>NUCLEOTIDE SEQUENCE [LARGE SCALE GENOMIC DNA]</scope>
</reference>
<feature type="region of interest" description="Disordered" evidence="2">
    <location>
        <begin position="52"/>
        <end position="161"/>
    </location>
</feature>
<evidence type="ECO:0000313" key="4">
    <source>
        <dbReference type="Proteomes" id="UP000023152"/>
    </source>
</evidence>
<evidence type="ECO:0000313" key="3">
    <source>
        <dbReference type="EMBL" id="ETO36391.1"/>
    </source>
</evidence>
<protein>
    <submittedName>
        <fullName evidence="3">Diaphanous like protein</fullName>
    </submittedName>
</protein>
<evidence type="ECO:0000256" key="2">
    <source>
        <dbReference type="SAM" id="MobiDB-lite"/>
    </source>
</evidence>
<evidence type="ECO:0000256" key="1">
    <source>
        <dbReference type="SAM" id="Coils"/>
    </source>
</evidence>
<dbReference type="EMBL" id="ASPP01000714">
    <property type="protein sequence ID" value="ETO36391.1"/>
    <property type="molecule type" value="Genomic_DNA"/>
</dbReference>
<feature type="compositionally biased region" description="Polar residues" evidence="2">
    <location>
        <begin position="53"/>
        <end position="64"/>
    </location>
</feature>
<keyword evidence="1" id="KW-0175">Coiled coil</keyword>
<name>X6PDY1_RETFI</name>
<sequence>AKLKAEYESRIEDLLEQLKRAAKEKQEEIDQINRINYTHVQTLLAALSEKQEQNISLQGSTSKTLPSQSQSQSQPPPLPSHLTKKLANGPPPPPPPPPLPPLSPQIGQHNSEDKQSVHSQDFGEMRSKDAASEDGRSHDGDSTTHEQKADHQMETASEVGEQVQKSILDAYARYFNAVDEETADALRWLNRQLYVEKCYQAFTQLFVPEFTSQDHDANTNTNANANANVTHKQKQWPVTELPAVTIVVQMLERLYQKSHKKILDEISKFETTKVGCKILFEILMNSCQFMISKKFEYLYVQLKTFLKIKSLCMCIQKQNQNKTANKEQMNLIMLRCMNFSSLLARKDEETLQLVSDIAGLSGLDKYKFLSRGDPQFEKTLQEYIVKCCEIVWYLLMNEKSGDRFSLFPTIFDVAAYQKCRETFALPMNIKISYRFDNSWCKMLSSKDKNVVVKEPYIYYVWPAVIKISGRGNFLQQEVLQKAVVAREFSIIPSVRSSIDEQD</sequence>